<accession>A0A5W7RZP9</accession>
<dbReference type="PRINTS" id="PR00394">
    <property type="entry name" value="RHSPROTEIN"/>
</dbReference>
<organism evidence="2">
    <name type="scientific">Salmonella enterica subsp. enterica serovar Kintambo</name>
    <dbReference type="NCBI Taxonomy" id="1192730"/>
    <lineage>
        <taxon>Bacteria</taxon>
        <taxon>Pseudomonadati</taxon>
        <taxon>Pseudomonadota</taxon>
        <taxon>Gammaproteobacteria</taxon>
        <taxon>Enterobacterales</taxon>
        <taxon>Enterobacteriaceae</taxon>
        <taxon>Salmonella</taxon>
    </lineage>
</organism>
<dbReference type="InterPro" id="IPR032869">
    <property type="entry name" value="WHH_dom_containing"/>
</dbReference>
<dbReference type="EMBL" id="AAHMLI010000034">
    <property type="protein sequence ID" value="EBX8630049.1"/>
    <property type="molecule type" value="Genomic_DNA"/>
</dbReference>
<dbReference type="AlphaFoldDB" id="A0A5W7RZP9"/>
<proteinExistence type="predicted"/>
<dbReference type="InterPro" id="IPR022385">
    <property type="entry name" value="Rhs_assc_core"/>
</dbReference>
<comment type="caution">
    <text evidence="2">The sequence shown here is derived from an EMBL/GenBank/DDBJ whole genome shotgun (WGS) entry which is preliminary data.</text>
</comment>
<dbReference type="PANTHER" id="PTHR32305">
    <property type="match status" value="1"/>
</dbReference>
<gene>
    <name evidence="2" type="ORF">DTU03_21470</name>
</gene>
<dbReference type="Gene3D" id="2.180.10.10">
    <property type="entry name" value="RHS repeat-associated core"/>
    <property type="match status" value="1"/>
</dbReference>
<dbReference type="NCBIfam" id="TIGR03696">
    <property type="entry name" value="Rhs_assc_core"/>
    <property type="match status" value="1"/>
</dbReference>
<sequence length="185" mass="21088">MMQNLRFQGQYLDRETGLHYNLFRYYDPDCGRFTQPDPVNLAGGMNLYAYAPNPLGWIDPWGWAKCGTQRRNRRPSLKNKNIDHSKTIVHKDGSTTYFDYKGRSVTYGVPDFSAYAEKTARSNNYDGNRSHDNKIAHKKAGLGDSDKAPEGKVWHHVDKDKMILIDKDVHDTFPHTGSASVLIHG</sequence>
<name>A0A5W7RZP9_SALET</name>
<dbReference type="Pfam" id="PF14414">
    <property type="entry name" value="WHH"/>
    <property type="match status" value="1"/>
</dbReference>
<evidence type="ECO:0008006" key="3">
    <source>
        <dbReference type="Google" id="ProtNLM"/>
    </source>
</evidence>
<evidence type="ECO:0000313" key="2">
    <source>
        <dbReference type="EMBL" id="EBX8630049.1"/>
    </source>
</evidence>
<evidence type="ECO:0000256" key="1">
    <source>
        <dbReference type="SAM" id="MobiDB-lite"/>
    </source>
</evidence>
<dbReference type="PANTHER" id="PTHR32305:SF15">
    <property type="entry name" value="PROTEIN RHSA-RELATED"/>
    <property type="match status" value="1"/>
</dbReference>
<feature type="region of interest" description="Disordered" evidence="1">
    <location>
        <begin position="122"/>
        <end position="151"/>
    </location>
</feature>
<dbReference type="InterPro" id="IPR050708">
    <property type="entry name" value="T6SS_VgrG/RHS"/>
</dbReference>
<reference evidence="2" key="1">
    <citation type="submission" date="2018-07" db="EMBL/GenBank/DDBJ databases">
        <authorList>
            <person name="Ashton P.M."/>
            <person name="Dallman T."/>
            <person name="Nair S."/>
            <person name="De Pinna E."/>
            <person name="Peters T."/>
            <person name="Grant K."/>
        </authorList>
    </citation>
    <scope>NUCLEOTIDE SEQUENCE</scope>
    <source>
        <strain evidence="2">242348</strain>
    </source>
</reference>
<protein>
    <recommendedName>
        <fullName evidence="3">RHS repeat-associated core domain-containing protein</fullName>
    </recommendedName>
</protein>